<comment type="caution">
    <text evidence="2">The sequence shown here is derived from an EMBL/GenBank/DDBJ whole genome shotgun (WGS) entry which is preliminary data.</text>
</comment>
<dbReference type="InterPro" id="IPR011652">
    <property type="entry name" value="MORN_2"/>
</dbReference>
<dbReference type="Proteomes" id="UP000435357">
    <property type="component" value="Unassembled WGS sequence"/>
</dbReference>
<keyword evidence="3" id="KW-1185">Reference proteome</keyword>
<organism evidence="2 3">
    <name type="scientific">Salibacter halophilus</name>
    <dbReference type="NCBI Taxonomy" id="1803916"/>
    <lineage>
        <taxon>Bacteria</taxon>
        <taxon>Pseudomonadati</taxon>
        <taxon>Bacteroidota</taxon>
        <taxon>Flavobacteriia</taxon>
        <taxon>Flavobacteriales</taxon>
        <taxon>Salibacteraceae</taxon>
        <taxon>Salibacter</taxon>
    </lineage>
</organism>
<name>A0A6N6M7W0_9FLAO</name>
<proteinExistence type="predicted"/>
<feature type="chain" id="PRO_5027069668" description="Toxin-antitoxin system YwqK family antitoxin" evidence="1">
    <location>
        <begin position="19"/>
        <end position="236"/>
    </location>
</feature>
<keyword evidence="1" id="KW-0732">Signal</keyword>
<feature type="signal peptide" evidence="1">
    <location>
        <begin position="1"/>
        <end position="18"/>
    </location>
</feature>
<evidence type="ECO:0000256" key="1">
    <source>
        <dbReference type="SAM" id="SignalP"/>
    </source>
</evidence>
<dbReference type="Gene3D" id="3.90.930.1">
    <property type="match status" value="1"/>
</dbReference>
<dbReference type="Pfam" id="PF07661">
    <property type="entry name" value="MORN_2"/>
    <property type="match status" value="3"/>
</dbReference>
<dbReference type="EMBL" id="WACR01000004">
    <property type="protein sequence ID" value="KAB1064730.1"/>
    <property type="molecule type" value="Genomic_DNA"/>
</dbReference>
<evidence type="ECO:0008006" key="4">
    <source>
        <dbReference type="Google" id="ProtNLM"/>
    </source>
</evidence>
<evidence type="ECO:0000313" key="2">
    <source>
        <dbReference type="EMBL" id="KAB1064730.1"/>
    </source>
</evidence>
<gene>
    <name evidence="2" type="ORF">F3059_05080</name>
</gene>
<sequence length="236" mass="28135">MRKIITMIFIAFSCGVIAQPQNFTADSIDSEYGIEYYKRYNSFLGGEEQRMCNGSPCNEQIEDQYKNGKLLHKGYYTEGQLVTFKNYYPDGTVERDFKRVSPVKCKIAKYYPDGKPKSEVTYFNGNPIEWTDYYPSGQVEFNEEYDRNYQYYELQESFYKNGQHQFVLELEKKRKMLYSKKEYYEDGTLKAEGEMKFNEATRVYMKINWWTYYNEQGEATVKKEYVNNGVVTEKEM</sequence>
<dbReference type="AlphaFoldDB" id="A0A6N6M7W0"/>
<accession>A0A6N6M7W0</accession>
<dbReference type="OrthoDB" id="7342920at2"/>
<reference evidence="2 3" key="1">
    <citation type="submission" date="2019-09" db="EMBL/GenBank/DDBJ databases">
        <title>Genomes of Cryomorphaceae.</title>
        <authorList>
            <person name="Bowman J.P."/>
        </authorList>
    </citation>
    <scope>NUCLEOTIDE SEQUENCE [LARGE SCALE GENOMIC DNA]</scope>
    <source>
        <strain evidence="2 3">KCTC 52047</strain>
    </source>
</reference>
<protein>
    <recommendedName>
        <fullName evidence="4">Toxin-antitoxin system YwqK family antitoxin</fullName>
    </recommendedName>
</protein>
<evidence type="ECO:0000313" key="3">
    <source>
        <dbReference type="Proteomes" id="UP000435357"/>
    </source>
</evidence>
<dbReference type="RefSeq" id="WP_151167049.1">
    <property type="nucleotide sequence ID" value="NZ_WACR01000004.1"/>
</dbReference>